<dbReference type="Proteomes" id="UP000078113">
    <property type="component" value="Unassembled WGS sequence"/>
</dbReference>
<feature type="signal peptide" evidence="1">
    <location>
        <begin position="1"/>
        <end position="26"/>
    </location>
</feature>
<evidence type="ECO:0000313" key="2">
    <source>
        <dbReference type="EMBL" id="KAE8270253.1"/>
    </source>
</evidence>
<proteinExistence type="predicted"/>
<sequence length="466" mass="48931">MQFFKIQILAAVTLASSLLLSSTASGAAVEHKSNTAPLSVVGEKRGEVSDVVQIIRKKNKVGSDFCSTLLHLPPYATTKTVTVTNTVKKTATASTTVKTTSITKTGLPVIAFSTDLSVVRVTPAVTQTVASPVFFTSTVTTITQAVTSTTVVTQTVVSYTANQARRAETAVPLPRWLVGHKRPAVSRACSSVVVPRTKTNTKTVTATRTVTPSRVTVGKTATVVVTPTSISVVKVTSTQIQAVLTGVITATESSLVPVTATQIDTTVVTVTETAFVTLPIPSSRRGRIRINKADDNSFLGYVENESGLFSYTPNIASALIVTLPSADQFPASGGPLNLATTGSYPFLGAASTYGETKYNLAPGSSNYVYMAQLNEVPANSQSAADAPNSFADNTGNPGVSESKIWNYNAATGALTITWTNSDGTSVSSPTLAADYYNYLIWTADLSAFSTRHTAGPPLIAYFEADN</sequence>
<protein>
    <submittedName>
        <fullName evidence="2">Uncharacterized protein</fullName>
    </submittedName>
</protein>
<feature type="chain" id="PRO_5036478613" evidence="1">
    <location>
        <begin position="27"/>
        <end position="466"/>
    </location>
</feature>
<organism evidence="2 3">
    <name type="scientific">Tilletia walkeri</name>
    <dbReference type="NCBI Taxonomy" id="117179"/>
    <lineage>
        <taxon>Eukaryota</taxon>
        <taxon>Fungi</taxon>
        <taxon>Dikarya</taxon>
        <taxon>Basidiomycota</taxon>
        <taxon>Ustilaginomycotina</taxon>
        <taxon>Exobasidiomycetes</taxon>
        <taxon>Tilletiales</taxon>
        <taxon>Tilletiaceae</taxon>
        <taxon>Tilletia</taxon>
    </lineage>
</organism>
<reference evidence="2" key="2">
    <citation type="journal article" date="2019" name="IMA Fungus">
        <title>Genome sequencing and comparison of five Tilletia species to identify candidate genes for the detection of regulated species infecting wheat.</title>
        <authorList>
            <person name="Nguyen H.D.T."/>
            <person name="Sultana T."/>
            <person name="Kesanakurti P."/>
            <person name="Hambleton S."/>
        </authorList>
    </citation>
    <scope>NUCLEOTIDE SEQUENCE</scope>
    <source>
        <strain evidence="2">DAOMC 236422</strain>
    </source>
</reference>
<accession>A0A8X7T6V3</accession>
<comment type="caution">
    <text evidence="2">The sequence shown here is derived from an EMBL/GenBank/DDBJ whole genome shotgun (WGS) entry which is preliminary data.</text>
</comment>
<evidence type="ECO:0000256" key="1">
    <source>
        <dbReference type="SAM" id="SignalP"/>
    </source>
</evidence>
<evidence type="ECO:0000313" key="3">
    <source>
        <dbReference type="Proteomes" id="UP000078113"/>
    </source>
</evidence>
<dbReference type="EMBL" id="LWDG02000057">
    <property type="protein sequence ID" value="KAE8270253.1"/>
    <property type="molecule type" value="Genomic_DNA"/>
</dbReference>
<dbReference type="AlphaFoldDB" id="A0A8X7T6V3"/>
<gene>
    <name evidence="2" type="ORF">A4X09_0g2089</name>
</gene>
<keyword evidence="3" id="KW-1185">Reference proteome</keyword>
<name>A0A8X7T6V3_9BASI</name>
<reference evidence="2" key="1">
    <citation type="submission" date="2016-04" db="EMBL/GenBank/DDBJ databases">
        <authorList>
            <person name="Nguyen H.D."/>
            <person name="Samba Siva P."/>
            <person name="Cullis J."/>
            <person name="Levesque C.A."/>
            <person name="Hambleton S."/>
        </authorList>
    </citation>
    <scope>NUCLEOTIDE SEQUENCE</scope>
    <source>
        <strain evidence="2">DAOMC 236422</strain>
    </source>
</reference>
<keyword evidence="1" id="KW-0732">Signal</keyword>